<dbReference type="GO" id="GO:0005524">
    <property type="term" value="F:ATP binding"/>
    <property type="evidence" value="ECO:0007669"/>
    <property type="project" value="InterPro"/>
</dbReference>
<dbReference type="GO" id="GO:0005737">
    <property type="term" value="C:cytoplasm"/>
    <property type="evidence" value="ECO:0007669"/>
    <property type="project" value="TreeGrafter"/>
</dbReference>
<sequence>MNAIQRWSKSGLPMVIKNSQLSPITKNKELETHHGEQGTAYGIVQKSTGKEWVIKKFNQGCLPPKNYLKNIRKVVPDDPAFISAKKRLILVPDDLRNKPKNYHSFQMARWLENSILMQKAPGKSWKDLSGEIRDGKCKIKKNKRLSIAHNLVNAVNTLEENNCAHRDLSHENIYIDLDDNGVYFVDWDTMYHTSLPYVKNTSCGTSGYRAPWITESAKKDWQHHSDRFALGILLAEILLMKIDERPTKQGVMFTDEILQKEQDPFVAQKVQKMYEYSENMGDLFLQCLTAKSFAECPVPQQWSDALSEIAPQKNAAKKPLKSTKKDSTKTDATKTDSAEDFIEIAPPAPQGILATSMTSIEKVHKVAQESWDRWRQPVLLSMLALLVLILLLPWMLNSDKSDNDTKNSSYIAENSTTQNDTQQDNTQDTSENTQTDTPNTNAQNNNEQVNTNSQQNTQQNPEIVTINNDNAQNNNVDENSKNPTSNDANTNEKTNNDNKQQDKNVKPVQDFGLQEVTNAKEYHLKIFYADNDLKVIIDNQLVKVDKKNKASIYLTPGAHPVKIYFSAVKFLENGKQKVIGKTSFTKKIRFADQQNINIRINRLKKVWKVVK</sequence>
<evidence type="ECO:0000259" key="2">
    <source>
        <dbReference type="PROSITE" id="PS50011"/>
    </source>
</evidence>
<dbReference type="GO" id="GO:0004674">
    <property type="term" value="F:protein serine/threonine kinase activity"/>
    <property type="evidence" value="ECO:0007669"/>
    <property type="project" value="TreeGrafter"/>
</dbReference>
<dbReference type="InterPro" id="IPR011009">
    <property type="entry name" value="Kinase-like_dom_sf"/>
</dbReference>
<feature type="compositionally biased region" description="Low complexity" evidence="1">
    <location>
        <begin position="406"/>
        <end position="460"/>
    </location>
</feature>
<accession>A0A5S9F4Y0</accession>
<dbReference type="Pfam" id="PF00069">
    <property type="entry name" value="Pkinase"/>
    <property type="match status" value="1"/>
</dbReference>
<gene>
    <name evidence="3" type="ORF">UABAM_04086</name>
</gene>
<dbReference type="PROSITE" id="PS50011">
    <property type="entry name" value="PROTEIN_KINASE_DOM"/>
    <property type="match status" value="1"/>
</dbReference>
<dbReference type="PANTHER" id="PTHR44167:SF24">
    <property type="entry name" value="SERINE_THREONINE-PROTEIN KINASE CHK2"/>
    <property type="match status" value="1"/>
</dbReference>
<feature type="compositionally biased region" description="Low complexity" evidence="1">
    <location>
        <begin position="467"/>
        <end position="477"/>
    </location>
</feature>
<feature type="region of interest" description="Disordered" evidence="1">
    <location>
        <begin position="313"/>
        <end position="340"/>
    </location>
</feature>
<reference evidence="3 4" key="1">
    <citation type="submission" date="2019-08" db="EMBL/GenBank/DDBJ databases">
        <title>Complete genome sequence of Candidatus Uab amorphum.</title>
        <authorList>
            <person name="Shiratori T."/>
            <person name="Suzuki S."/>
            <person name="Kakizawa Y."/>
            <person name="Ishida K."/>
        </authorList>
    </citation>
    <scope>NUCLEOTIDE SEQUENCE [LARGE SCALE GENOMIC DNA]</scope>
    <source>
        <strain evidence="3 4">SRT547</strain>
    </source>
</reference>
<dbReference type="KEGG" id="uam:UABAM_04086"/>
<dbReference type="SMART" id="SM00220">
    <property type="entry name" value="S_TKc"/>
    <property type="match status" value="1"/>
</dbReference>
<evidence type="ECO:0000313" key="4">
    <source>
        <dbReference type="Proteomes" id="UP000326354"/>
    </source>
</evidence>
<proteinExistence type="predicted"/>
<keyword evidence="4" id="KW-1185">Reference proteome</keyword>
<dbReference type="AlphaFoldDB" id="A0A5S9F4Y0"/>
<name>A0A5S9F4Y0_UABAM</name>
<dbReference type="InterPro" id="IPR000719">
    <property type="entry name" value="Prot_kinase_dom"/>
</dbReference>
<feature type="domain" description="Protein kinase" evidence="2">
    <location>
        <begin position="26"/>
        <end position="307"/>
    </location>
</feature>
<feature type="region of interest" description="Disordered" evidence="1">
    <location>
        <begin position="402"/>
        <end position="506"/>
    </location>
</feature>
<dbReference type="PANTHER" id="PTHR44167">
    <property type="entry name" value="OVARIAN-SPECIFIC SERINE/THREONINE-PROTEIN KINASE LOK-RELATED"/>
    <property type="match status" value="1"/>
</dbReference>
<evidence type="ECO:0000256" key="1">
    <source>
        <dbReference type="SAM" id="MobiDB-lite"/>
    </source>
</evidence>
<organism evidence="3 4">
    <name type="scientific">Uabimicrobium amorphum</name>
    <dbReference type="NCBI Taxonomy" id="2596890"/>
    <lineage>
        <taxon>Bacteria</taxon>
        <taxon>Pseudomonadati</taxon>
        <taxon>Planctomycetota</taxon>
        <taxon>Candidatus Uabimicrobiia</taxon>
        <taxon>Candidatus Uabimicrobiales</taxon>
        <taxon>Candidatus Uabimicrobiaceae</taxon>
        <taxon>Candidatus Uabimicrobium</taxon>
    </lineage>
</organism>
<feature type="compositionally biased region" description="Basic and acidic residues" evidence="1">
    <location>
        <begin position="494"/>
        <end position="505"/>
    </location>
</feature>
<evidence type="ECO:0000313" key="3">
    <source>
        <dbReference type="EMBL" id="BBM85711.1"/>
    </source>
</evidence>
<protein>
    <recommendedName>
        <fullName evidence="2">Protein kinase domain-containing protein</fullName>
    </recommendedName>
</protein>
<feature type="compositionally biased region" description="Basic and acidic residues" evidence="1">
    <location>
        <begin position="323"/>
        <end position="337"/>
    </location>
</feature>
<dbReference type="OrthoDB" id="2663482at2"/>
<dbReference type="RefSeq" id="WP_151969801.1">
    <property type="nucleotide sequence ID" value="NZ_AP019860.1"/>
</dbReference>
<dbReference type="Gene3D" id="1.10.510.10">
    <property type="entry name" value="Transferase(Phosphotransferase) domain 1"/>
    <property type="match status" value="1"/>
</dbReference>
<dbReference type="EMBL" id="AP019860">
    <property type="protein sequence ID" value="BBM85711.1"/>
    <property type="molecule type" value="Genomic_DNA"/>
</dbReference>
<dbReference type="SUPFAM" id="SSF56112">
    <property type="entry name" value="Protein kinase-like (PK-like)"/>
    <property type="match status" value="1"/>
</dbReference>
<dbReference type="Proteomes" id="UP000326354">
    <property type="component" value="Chromosome"/>
</dbReference>